<feature type="compositionally biased region" description="Low complexity" evidence="1">
    <location>
        <begin position="208"/>
        <end position="236"/>
    </location>
</feature>
<gene>
    <name evidence="2" type="ORF">AQPW35_34850</name>
</gene>
<proteinExistence type="predicted"/>
<organism evidence="2 3">
    <name type="scientific">Pseudaquabacterium pictum</name>
    <dbReference type="NCBI Taxonomy" id="2315236"/>
    <lineage>
        <taxon>Bacteria</taxon>
        <taxon>Pseudomonadati</taxon>
        <taxon>Pseudomonadota</taxon>
        <taxon>Betaproteobacteria</taxon>
        <taxon>Burkholderiales</taxon>
        <taxon>Sphaerotilaceae</taxon>
        <taxon>Pseudaquabacterium</taxon>
    </lineage>
</organism>
<accession>A0A480AS90</accession>
<dbReference type="InterPro" id="IPR011990">
    <property type="entry name" value="TPR-like_helical_dom_sf"/>
</dbReference>
<dbReference type="Gene3D" id="1.25.40.10">
    <property type="entry name" value="Tetratricopeptide repeat domain"/>
    <property type="match status" value="1"/>
</dbReference>
<dbReference type="Proteomes" id="UP000301751">
    <property type="component" value="Unassembled WGS sequence"/>
</dbReference>
<protein>
    <submittedName>
        <fullName evidence="2">Uncharacterized protein</fullName>
    </submittedName>
</protein>
<sequence>MTASVPLAALAQPAEEPVFAGASVCGGFPPIDNGPHDYRSIRDNRLGKVERYHFTPNVERLVKGESTSVIGADISFTLRHFPNHHRALVSMSRLAEREKTVQVNGSEFSVDCWFDRALRFARDDTVSRLLFADHLHRTKRPIAAAAQVDHAVTLAGDNPLAHYNAGLIYLDLKKYDQARQQAYRAEELGVKRTGLRDRLRQAGQWREPASPAPSTAASGSLPVPAAIASPAPAASR</sequence>
<dbReference type="EMBL" id="BJCL01000009">
    <property type="protein sequence ID" value="GCL64404.1"/>
    <property type="molecule type" value="Genomic_DNA"/>
</dbReference>
<keyword evidence="3" id="KW-1185">Reference proteome</keyword>
<feature type="region of interest" description="Disordered" evidence="1">
    <location>
        <begin position="199"/>
        <end position="236"/>
    </location>
</feature>
<comment type="caution">
    <text evidence="2">The sequence shown here is derived from an EMBL/GenBank/DDBJ whole genome shotgun (WGS) entry which is preliminary data.</text>
</comment>
<name>A0A480AS90_9BURK</name>
<evidence type="ECO:0000313" key="3">
    <source>
        <dbReference type="Proteomes" id="UP000301751"/>
    </source>
</evidence>
<evidence type="ECO:0000256" key="1">
    <source>
        <dbReference type="SAM" id="MobiDB-lite"/>
    </source>
</evidence>
<reference evidence="3" key="1">
    <citation type="submission" date="2019-03" db="EMBL/GenBank/DDBJ databases">
        <title>Aquabacterium pictum sp.nov., the first bacteriochlorophyll a-containing freshwater bacterium in the genus Aquabacterium of the class Betaproteobacteria.</title>
        <authorList>
            <person name="Hirose S."/>
            <person name="Tank M."/>
            <person name="Hara E."/>
            <person name="Tamaki H."/>
            <person name="Takaichi S."/>
            <person name="Haruta S."/>
            <person name="Hanada S."/>
        </authorList>
    </citation>
    <scope>NUCLEOTIDE SEQUENCE [LARGE SCALE GENOMIC DNA]</scope>
    <source>
        <strain evidence="3">W35</strain>
    </source>
</reference>
<evidence type="ECO:0000313" key="2">
    <source>
        <dbReference type="EMBL" id="GCL64404.1"/>
    </source>
</evidence>
<dbReference type="SUPFAM" id="SSF48452">
    <property type="entry name" value="TPR-like"/>
    <property type="match status" value="1"/>
</dbReference>
<dbReference type="AlphaFoldDB" id="A0A480AS90"/>